<evidence type="ECO:0000313" key="2">
    <source>
        <dbReference type="EMBL" id="QDZ12684.1"/>
    </source>
</evidence>
<protein>
    <submittedName>
        <fullName evidence="2">MarR family transcriptional regulator</fullName>
    </submittedName>
</protein>
<name>A0A5B8LYC1_9HYPH</name>
<dbReference type="InterPro" id="IPR000835">
    <property type="entry name" value="HTH_MarR-typ"/>
</dbReference>
<dbReference type="SMART" id="SM00347">
    <property type="entry name" value="HTH_MARR"/>
    <property type="match status" value="1"/>
</dbReference>
<dbReference type="KEGG" id="dea:FPZ08_19210"/>
<dbReference type="InterPro" id="IPR039422">
    <property type="entry name" value="MarR/SlyA-like"/>
</dbReference>
<dbReference type="Proteomes" id="UP000315364">
    <property type="component" value="Chromosome"/>
</dbReference>
<dbReference type="SUPFAM" id="SSF46785">
    <property type="entry name" value="Winged helix' DNA-binding domain"/>
    <property type="match status" value="1"/>
</dbReference>
<dbReference type="AlphaFoldDB" id="A0A5B8LYC1"/>
<organism evidence="2 3">
    <name type="scientific">Devosia ginsengisoli</name>
    <dbReference type="NCBI Taxonomy" id="400770"/>
    <lineage>
        <taxon>Bacteria</taxon>
        <taxon>Pseudomonadati</taxon>
        <taxon>Pseudomonadota</taxon>
        <taxon>Alphaproteobacteria</taxon>
        <taxon>Hyphomicrobiales</taxon>
        <taxon>Devosiaceae</taxon>
        <taxon>Devosia</taxon>
    </lineage>
</organism>
<evidence type="ECO:0000259" key="1">
    <source>
        <dbReference type="PROSITE" id="PS50995"/>
    </source>
</evidence>
<dbReference type="Gene3D" id="1.10.10.10">
    <property type="entry name" value="Winged helix-like DNA-binding domain superfamily/Winged helix DNA-binding domain"/>
    <property type="match status" value="1"/>
</dbReference>
<proteinExistence type="predicted"/>
<accession>A0A5B8LYC1</accession>
<dbReference type="Pfam" id="PF12802">
    <property type="entry name" value="MarR_2"/>
    <property type="match status" value="1"/>
</dbReference>
<keyword evidence="3" id="KW-1185">Reference proteome</keyword>
<dbReference type="RefSeq" id="WP_146291934.1">
    <property type="nucleotide sequence ID" value="NZ_CP042304.1"/>
</dbReference>
<sequence length="154" mass="16758">MSSLSKDGLIAELGTLVMRWQDATQRHDEAVGARWRLNASERLCLSFLMQGPQTASAIAAETRLTPAAVTALVDRLAERGFVRRRPDPGDRRKVMVEAGDAAMALVAEAYQPLQQAGEAMLARYSEAELAAFRRILLDSIAVQEQMTGALTSGQ</sequence>
<dbReference type="GO" id="GO:0006950">
    <property type="term" value="P:response to stress"/>
    <property type="evidence" value="ECO:0007669"/>
    <property type="project" value="TreeGrafter"/>
</dbReference>
<dbReference type="GO" id="GO:0003700">
    <property type="term" value="F:DNA-binding transcription factor activity"/>
    <property type="evidence" value="ECO:0007669"/>
    <property type="project" value="InterPro"/>
</dbReference>
<dbReference type="PANTHER" id="PTHR33164:SF106">
    <property type="entry name" value="TRANSCRIPTIONAL REGULATORY PROTEIN"/>
    <property type="match status" value="1"/>
</dbReference>
<gene>
    <name evidence="2" type="ORF">FPZ08_19210</name>
</gene>
<dbReference type="InterPro" id="IPR036388">
    <property type="entry name" value="WH-like_DNA-bd_sf"/>
</dbReference>
<reference evidence="2 3" key="1">
    <citation type="submission" date="2019-07" db="EMBL/GenBank/DDBJ databases">
        <title>Full genome sequence of Devosia sp. Gsoil 520.</title>
        <authorList>
            <person name="Im W.-T."/>
        </authorList>
    </citation>
    <scope>NUCLEOTIDE SEQUENCE [LARGE SCALE GENOMIC DNA]</scope>
    <source>
        <strain evidence="2 3">Gsoil 520</strain>
    </source>
</reference>
<dbReference type="PROSITE" id="PS50995">
    <property type="entry name" value="HTH_MARR_2"/>
    <property type="match status" value="1"/>
</dbReference>
<dbReference type="InterPro" id="IPR036390">
    <property type="entry name" value="WH_DNA-bd_sf"/>
</dbReference>
<dbReference type="PANTHER" id="PTHR33164">
    <property type="entry name" value="TRANSCRIPTIONAL REGULATOR, MARR FAMILY"/>
    <property type="match status" value="1"/>
</dbReference>
<dbReference type="EMBL" id="CP042304">
    <property type="protein sequence ID" value="QDZ12684.1"/>
    <property type="molecule type" value="Genomic_DNA"/>
</dbReference>
<dbReference type="OrthoDB" id="8447118at2"/>
<feature type="domain" description="HTH marR-type" evidence="1">
    <location>
        <begin position="6"/>
        <end position="141"/>
    </location>
</feature>
<evidence type="ECO:0000313" key="3">
    <source>
        <dbReference type="Proteomes" id="UP000315364"/>
    </source>
</evidence>